<dbReference type="EMBL" id="CP036273">
    <property type="protein sequence ID" value="QDU20951.1"/>
    <property type="molecule type" value="Genomic_DNA"/>
</dbReference>
<dbReference type="Pfam" id="PF03629">
    <property type="entry name" value="SASA"/>
    <property type="match status" value="2"/>
</dbReference>
<dbReference type="KEGG" id="uli:ETAA1_29140"/>
<dbReference type="InterPro" id="IPR036514">
    <property type="entry name" value="SGNH_hydro_sf"/>
</dbReference>
<evidence type="ECO:0000313" key="4">
    <source>
        <dbReference type="EMBL" id="QDU20951.1"/>
    </source>
</evidence>
<dbReference type="GO" id="GO:0016788">
    <property type="term" value="F:hydrolase activity, acting on ester bonds"/>
    <property type="evidence" value="ECO:0007669"/>
    <property type="project" value="UniProtKB-ARBA"/>
</dbReference>
<evidence type="ECO:0000256" key="1">
    <source>
        <dbReference type="ARBA" id="ARBA00022801"/>
    </source>
</evidence>
<feature type="domain" description="Sialate O-acetylesterase" evidence="3">
    <location>
        <begin position="402"/>
        <end position="643"/>
    </location>
</feature>
<feature type="chain" id="PRO_5021951901" description="Sialate O-acetylesterase domain-containing protein" evidence="2">
    <location>
        <begin position="26"/>
        <end position="689"/>
    </location>
</feature>
<feature type="signal peptide" evidence="2">
    <location>
        <begin position="1"/>
        <end position="25"/>
    </location>
</feature>
<dbReference type="PANTHER" id="PTHR31988">
    <property type="entry name" value="ESTERASE, PUTATIVE (DUF303)-RELATED"/>
    <property type="match status" value="1"/>
</dbReference>
<dbReference type="AlphaFoldDB" id="A0A517XTV8"/>
<keyword evidence="2" id="KW-0732">Signal</keyword>
<dbReference type="SUPFAM" id="SSF52266">
    <property type="entry name" value="SGNH hydrolase"/>
    <property type="match status" value="2"/>
</dbReference>
<name>A0A517XTV8_9BACT</name>
<proteinExistence type="predicted"/>
<dbReference type="Proteomes" id="UP000319576">
    <property type="component" value="Chromosome"/>
</dbReference>
<reference evidence="4 5" key="1">
    <citation type="submission" date="2019-02" db="EMBL/GenBank/DDBJ databases">
        <title>Deep-cultivation of Planctomycetes and their phenomic and genomic characterization uncovers novel biology.</title>
        <authorList>
            <person name="Wiegand S."/>
            <person name="Jogler M."/>
            <person name="Boedeker C."/>
            <person name="Pinto D."/>
            <person name="Vollmers J."/>
            <person name="Rivas-Marin E."/>
            <person name="Kohn T."/>
            <person name="Peeters S.H."/>
            <person name="Heuer A."/>
            <person name="Rast P."/>
            <person name="Oberbeckmann S."/>
            <person name="Bunk B."/>
            <person name="Jeske O."/>
            <person name="Meyerdierks A."/>
            <person name="Storesund J.E."/>
            <person name="Kallscheuer N."/>
            <person name="Luecker S."/>
            <person name="Lage O.M."/>
            <person name="Pohl T."/>
            <person name="Merkel B.J."/>
            <person name="Hornburger P."/>
            <person name="Mueller R.-W."/>
            <person name="Bruemmer F."/>
            <person name="Labrenz M."/>
            <person name="Spormann A.M."/>
            <person name="Op den Camp H."/>
            <person name="Overmann J."/>
            <person name="Amann R."/>
            <person name="Jetten M.S.M."/>
            <person name="Mascher T."/>
            <person name="Medema M.H."/>
            <person name="Devos D.P."/>
            <person name="Kaster A.-K."/>
            <person name="Ovreas L."/>
            <person name="Rohde M."/>
            <person name="Galperin M.Y."/>
            <person name="Jogler C."/>
        </authorList>
    </citation>
    <scope>NUCLEOTIDE SEQUENCE [LARGE SCALE GENOMIC DNA]</scope>
    <source>
        <strain evidence="4 5">ETA_A1</strain>
    </source>
</reference>
<keyword evidence="1" id="KW-0378">Hydrolase</keyword>
<gene>
    <name evidence="4" type="ORF">ETAA1_29140</name>
</gene>
<feature type="domain" description="Sialate O-acetylesterase" evidence="3">
    <location>
        <begin position="30"/>
        <end position="293"/>
    </location>
</feature>
<evidence type="ECO:0000256" key="2">
    <source>
        <dbReference type="SAM" id="SignalP"/>
    </source>
</evidence>
<evidence type="ECO:0000313" key="5">
    <source>
        <dbReference type="Proteomes" id="UP000319576"/>
    </source>
</evidence>
<dbReference type="PANTHER" id="PTHR31988:SF19">
    <property type="entry name" value="9-O-ACETYL-N-ACETYLNEURAMINIC ACID DEACETYLASE-RELATED"/>
    <property type="match status" value="1"/>
</dbReference>
<protein>
    <recommendedName>
        <fullName evidence="3">Sialate O-acetylesterase domain-containing protein</fullName>
    </recommendedName>
</protein>
<sequence precursor="true">MNLRHSHVRLALCLLAATWSPPAPAADKPLKVYLLAGQSNMQGHARVTTLDSMADDPKTAALLRDMRGPDGKPKVCERVWISSVGCLGDAYSDVREKHGKLTAGYGPGTDKFGPEFTFGLTMEKLHDGPILLIKTAWGGRNLHTEFRSPGAGPEQINAFTLDQWKKRGLDPEKESAKIRQIGGVFYKHMIDHTRMVLKDIKRVVPDYDAKQGYELAGFVWFQGFNDLVDGWAYPDQNKPGGYDQYADLLGHLIRDVRKDLAAPKLPVVIGVMGIGGEKEGAKGSQKHFREAQVKPTTLDEFKGNVFAVPTSPFWADDLEALAQRWERVNSKLEQEFKKGPALTGPQKEEARKKAASENFTPAEWARYKGGVSNGGYHYLGAARVMAPIGKAFAEALVPPKPVKVFLLAGQSNMEGHGFVPADPKRNGGRGSLEFLVKDAASADRYKHLVGPDGKWTVRDDVWVHYLDRRGKLTAGFGVKEDRIGPELGFGHVVGDAYAEPVLLVKLCWGGKSLGQDFRPPSSGGQVGPYYTEIVKRSKEVLGNLGKEFPELAGRGYELAGFGWHQGWNDRVNQAFNDEYEKNMANFVRDIRKDLGVKHLPFVIAETGMSGPEEKHPRALSLMKAQAAAAEHPEFRGNVAFVGTKAFWRDAAVSPTGQAYHWNTNAETYYLIGDAMGRAMTRLCAPPAAK</sequence>
<organism evidence="4 5">
    <name type="scientific">Urbifossiella limnaea</name>
    <dbReference type="NCBI Taxonomy" id="2528023"/>
    <lineage>
        <taxon>Bacteria</taxon>
        <taxon>Pseudomonadati</taxon>
        <taxon>Planctomycetota</taxon>
        <taxon>Planctomycetia</taxon>
        <taxon>Gemmatales</taxon>
        <taxon>Gemmataceae</taxon>
        <taxon>Urbifossiella</taxon>
    </lineage>
</organism>
<accession>A0A517XTV8</accession>
<dbReference type="Gene3D" id="3.40.50.1110">
    <property type="entry name" value="SGNH hydrolase"/>
    <property type="match status" value="2"/>
</dbReference>
<dbReference type="RefSeq" id="WP_202920883.1">
    <property type="nucleotide sequence ID" value="NZ_CP036273.1"/>
</dbReference>
<evidence type="ECO:0000259" key="3">
    <source>
        <dbReference type="Pfam" id="PF03629"/>
    </source>
</evidence>
<keyword evidence="5" id="KW-1185">Reference proteome</keyword>
<dbReference type="InterPro" id="IPR052940">
    <property type="entry name" value="Carb_Esterase_6"/>
</dbReference>
<dbReference type="InterPro" id="IPR005181">
    <property type="entry name" value="SASA"/>
</dbReference>